<organism evidence="2 3">
    <name type="scientific">Candidatus Tokpelaia hoelldobleri</name>
    <dbReference type="NCBI Taxonomy" id="1902579"/>
    <lineage>
        <taxon>Bacteria</taxon>
        <taxon>Pseudomonadati</taxon>
        <taxon>Pseudomonadota</taxon>
        <taxon>Alphaproteobacteria</taxon>
        <taxon>Hyphomicrobiales</taxon>
        <taxon>Candidatus Tokpelaia</taxon>
    </lineage>
</organism>
<accession>A0A1U9JUY2</accession>
<dbReference type="InterPro" id="IPR010642">
    <property type="entry name" value="Invasion_prot_B"/>
</dbReference>
<gene>
    <name evidence="2" type="primary">ialB</name>
    <name evidence="2" type="ORF">BHV28_09630</name>
</gene>
<dbReference type="Pfam" id="PF06776">
    <property type="entry name" value="IalB"/>
    <property type="match status" value="1"/>
</dbReference>
<evidence type="ECO:0000313" key="3">
    <source>
        <dbReference type="Proteomes" id="UP000188912"/>
    </source>
</evidence>
<keyword evidence="1" id="KW-0732">Signal</keyword>
<dbReference type="STRING" id="1902579.BHV28_09630"/>
<proteinExistence type="predicted"/>
<evidence type="ECO:0000256" key="1">
    <source>
        <dbReference type="SAM" id="SignalP"/>
    </source>
</evidence>
<sequence>MCKRILTVLSVLSGPALFIMSGAGLAQVHGIDSSSYSIHPPRISVPDGQLGAVRRSLMQFYGWTLICDETIARKRVVCNVTQAVVDGDGNEVFSWSLAATDNGHPFMLLRIPANANKNVPVELGFRRGKQQSSVKIPFIGCDANVCLAQTPVGPILTKAIDSETAAAISYQATDGKRIMFNVSFAGLKQAVASIR</sequence>
<evidence type="ECO:0000313" key="2">
    <source>
        <dbReference type="EMBL" id="AQS41659.1"/>
    </source>
</evidence>
<reference evidence="2 3" key="1">
    <citation type="journal article" date="2010" name="Science">
        <title>Genomic comparison of the ants Camponotus floridanus and Harpegnathos saltator.</title>
        <authorList>
            <person name="Bonasio R."/>
            <person name="Zhang G."/>
            <person name="Ye C."/>
            <person name="Mutti N.S."/>
            <person name="Fang X."/>
            <person name="Qin N."/>
            <person name="Donahue G."/>
            <person name="Yang P."/>
            <person name="Li Q."/>
            <person name="Li C."/>
            <person name="Zhang P."/>
            <person name="Huang Z."/>
            <person name="Berger S.L."/>
            <person name="Reinberg D."/>
            <person name="Wang J."/>
            <person name="Liebig J."/>
        </authorList>
    </citation>
    <scope>NUCLEOTIDE SEQUENCE [LARGE SCALE GENOMIC DNA]</scope>
    <source>
        <strain evidence="2 3">Hsal</strain>
    </source>
</reference>
<reference evidence="2 3" key="2">
    <citation type="journal article" date="2016" name="Sci. Rep.">
        <title>The genome of Rhizobiales bacteria in predatory ants reveals urease gene functions but no genes for nitrogen fixation.</title>
        <authorList>
            <person name="Neuvonen M.M."/>
            <person name="Tamarit D."/>
            <person name="Naslund K."/>
            <person name="Liebig J."/>
            <person name="Feldhaar H."/>
            <person name="Moran N.A."/>
            <person name="Guy L."/>
            <person name="Andersson S.G."/>
        </authorList>
    </citation>
    <scope>NUCLEOTIDE SEQUENCE [LARGE SCALE GENOMIC DNA]</scope>
    <source>
        <strain evidence="2 3">Hsal</strain>
    </source>
</reference>
<protein>
    <submittedName>
        <fullName evidence="2">Invasion associated locus B family protein</fullName>
    </submittedName>
</protein>
<name>A0A1U9JUY2_9HYPH</name>
<dbReference type="KEGG" id="thd:BHV28_09630"/>
<dbReference type="Gene3D" id="2.60.40.1880">
    <property type="entry name" value="Invasion associated locus B (IalB) protein"/>
    <property type="match status" value="1"/>
</dbReference>
<dbReference type="AlphaFoldDB" id="A0A1U9JUY2"/>
<dbReference type="EMBL" id="CP017315">
    <property type="protein sequence ID" value="AQS41659.1"/>
    <property type="molecule type" value="Genomic_DNA"/>
</dbReference>
<keyword evidence="3" id="KW-1185">Reference proteome</keyword>
<dbReference type="Proteomes" id="UP000188912">
    <property type="component" value="Chromosome"/>
</dbReference>
<feature type="signal peptide" evidence="1">
    <location>
        <begin position="1"/>
        <end position="26"/>
    </location>
</feature>
<dbReference type="InterPro" id="IPR038696">
    <property type="entry name" value="IalB_sf"/>
</dbReference>
<feature type="chain" id="PRO_5012007482" evidence="1">
    <location>
        <begin position="27"/>
        <end position="195"/>
    </location>
</feature>